<evidence type="ECO:0000313" key="2">
    <source>
        <dbReference type="Proteomes" id="UP000259914"/>
    </source>
</evidence>
<accession>A0A345MDZ7</accession>
<dbReference type="Proteomes" id="UP000259914">
    <property type="component" value="Segment"/>
</dbReference>
<gene>
    <name evidence="1" type="primary">66</name>
    <name evidence="1" type="ORF">SEA_SPARKLEGODDESS_66</name>
</gene>
<proteinExistence type="predicted"/>
<organism evidence="1 2">
    <name type="scientific">Streptomyces phage SparkleGoddess</name>
    <dbReference type="NCBI Taxonomy" id="2283305"/>
    <lineage>
        <taxon>Viruses</taxon>
        <taxon>Duplodnaviria</taxon>
        <taxon>Heunggongvirae</taxon>
        <taxon>Uroviricota</taxon>
        <taxon>Caudoviricetes</taxon>
        <taxon>Stanwilliamsviridae</taxon>
        <taxon>Loccivirinae</taxon>
        <taxon>Gilsonvirus</taxon>
        <taxon>Gilsonvirus comrade</taxon>
    </lineage>
</organism>
<reference evidence="1 2" key="1">
    <citation type="submission" date="2018-07" db="EMBL/GenBank/DDBJ databases">
        <authorList>
            <person name="Dixon J."/>
            <person name="Knudsen H.R."/>
            <person name="Rock W."/>
            <person name="Scott A.N."/>
            <person name="Walsdorf S.L."/>
            <person name="Layton S.R."/>
            <person name="Nayek S."/>
            <person name="Kim T."/>
            <person name="Hughes L.E."/>
            <person name="Garlena R.A."/>
            <person name="Russell D.A."/>
            <person name="Pope W.H."/>
            <person name="Jacobs-Sera D."/>
            <person name="Hatfull G.F."/>
        </authorList>
    </citation>
    <scope>NUCLEOTIDE SEQUENCE [LARGE SCALE GENOMIC DNA]</scope>
</reference>
<protein>
    <submittedName>
        <fullName evidence="1">Uncharacterized protein</fullName>
    </submittedName>
</protein>
<name>A0A345MDZ7_9CAUD</name>
<evidence type="ECO:0000313" key="1">
    <source>
        <dbReference type="EMBL" id="AXH68778.1"/>
    </source>
</evidence>
<dbReference type="EMBL" id="MH590589">
    <property type="protein sequence ID" value="AXH68778.1"/>
    <property type="molecule type" value="Genomic_DNA"/>
</dbReference>
<sequence length="63" mass="7288">MKFSDFVAQEQEAEAPKGIPVDGGFSCQTCYEQCDEAEYFRIEKILKWKCSEGHISYVEDFIL</sequence>